<keyword evidence="2 9" id="KW-0349">Heme</keyword>
<dbReference type="GO" id="GO:0005886">
    <property type="term" value="C:plasma membrane"/>
    <property type="evidence" value="ECO:0007669"/>
    <property type="project" value="TreeGrafter"/>
</dbReference>
<dbReference type="GO" id="GO:0046872">
    <property type="term" value="F:metal ion binding"/>
    <property type="evidence" value="ECO:0007669"/>
    <property type="project" value="UniProtKB-KW"/>
</dbReference>
<dbReference type="RefSeq" id="WP_099473530.1">
    <property type="nucleotide sequence ID" value="NZ_CP041025.1"/>
</dbReference>
<dbReference type="CDD" id="cd16378">
    <property type="entry name" value="CcmH_N"/>
    <property type="match status" value="1"/>
</dbReference>
<name>A0A2G4YQB1_9PROT</name>
<organism evidence="11 12">
    <name type="scientific">Paremcibacter congregatus</name>
    <dbReference type="NCBI Taxonomy" id="2043170"/>
    <lineage>
        <taxon>Bacteria</taxon>
        <taxon>Pseudomonadati</taxon>
        <taxon>Pseudomonadota</taxon>
        <taxon>Alphaproteobacteria</taxon>
        <taxon>Emcibacterales</taxon>
        <taxon>Emcibacteraceae</taxon>
        <taxon>Paremcibacter</taxon>
    </lineage>
</organism>
<comment type="caution">
    <text evidence="11">The sequence shown here is derived from an EMBL/GenBank/DDBJ whole genome shotgun (WGS) entry which is preliminary data.</text>
</comment>
<evidence type="ECO:0000256" key="3">
    <source>
        <dbReference type="ARBA" id="ARBA00022723"/>
    </source>
</evidence>
<dbReference type="FunFam" id="1.10.8.640:FF:000001">
    <property type="entry name" value="Cytochrome c-type biogenesis protein"/>
    <property type="match status" value="1"/>
</dbReference>
<keyword evidence="6 9" id="KW-0408">Iron</keyword>
<evidence type="ECO:0000256" key="9">
    <source>
        <dbReference type="RuleBase" id="RU364112"/>
    </source>
</evidence>
<reference evidence="11 12" key="1">
    <citation type="submission" date="2017-10" db="EMBL/GenBank/DDBJ databases">
        <title>Frigbacter circumglobatus gen. nov. sp. nov., isolated from sediment cultured in situ.</title>
        <authorList>
            <person name="Zhao Z."/>
        </authorList>
    </citation>
    <scope>NUCLEOTIDE SEQUENCE [LARGE SCALE GENOMIC DNA]</scope>
    <source>
        <strain evidence="11 12">ZYL</strain>
    </source>
</reference>
<dbReference type="InParanoid" id="A0A2G4YQB1"/>
<protein>
    <recommendedName>
        <fullName evidence="9">Cytochrome c-type biogenesis protein</fullName>
    </recommendedName>
</protein>
<proteinExistence type="inferred from homology"/>
<dbReference type="InterPro" id="IPR051263">
    <property type="entry name" value="C-type_cytochrome_biogenesis"/>
</dbReference>
<dbReference type="PANTHER" id="PTHR47870">
    <property type="entry name" value="CYTOCHROME C-TYPE BIOGENESIS PROTEIN CCMH"/>
    <property type="match status" value="1"/>
</dbReference>
<keyword evidence="9" id="KW-0812">Transmembrane</keyword>
<dbReference type="AlphaFoldDB" id="A0A2G4YQB1"/>
<keyword evidence="3 9" id="KW-0479">Metal-binding</keyword>
<evidence type="ECO:0000313" key="11">
    <source>
        <dbReference type="EMBL" id="PHZ84513.1"/>
    </source>
</evidence>
<sequence>MRHILILLICCLASVSAQAIGVDKDRLKDPVQEARAQEIMKQLRCLVCQNQSIVESDASLAQDLRAIVREQVKAGKTEAEILEFMTARYGDWVLLKPPVRGSTLVLWFGPLILLLGGGLLVIRYVRQRPETAQPSPLNAEEAEKLKKILAGEDK</sequence>
<evidence type="ECO:0000256" key="5">
    <source>
        <dbReference type="ARBA" id="ARBA00022748"/>
    </source>
</evidence>
<feature type="transmembrane region" description="Helical" evidence="9">
    <location>
        <begin position="104"/>
        <end position="125"/>
    </location>
</feature>
<comment type="similarity">
    <text evidence="1 9">Belongs to the CcmH/CycL/Ccl2/NrfF family.</text>
</comment>
<dbReference type="FunCoup" id="A0A2G4YQB1">
    <property type="interactions" value="139"/>
</dbReference>
<dbReference type="OrthoDB" id="9804975at2"/>
<evidence type="ECO:0000259" key="10">
    <source>
        <dbReference type="Pfam" id="PF03918"/>
    </source>
</evidence>
<dbReference type="InterPro" id="IPR005616">
    <property type="entry name" value="CcmH/CycL/Ccl2/NrfF_N"/>
</dbReference>
<dbReference type="Pfam" id="PF03918">
    <property type="entry name" value="CcmH"/>
    <property type="match status" value="1"/>
</dbReference>
<feature type="chain" id="PRO_5013422622" description="Cytochrome c-type biogenesis protein" evidence="9">
    <location>
        <begin position="20"/>
        <end position="154"/>
    </location>
</feature>
<feature type="signal peptide" evidence="9">
    <location>
        <begin position="1"/>
        <end position="19"/>
    </location>
</feature>
<dbReference type="EMBL" id="PDEM01000024">
    <property type="protein sequence ID" value="PHZ84513.1"/>
    <property type="molecule type" value="Genomic_DNA"/>
</dbReference>
<gene>
    <name evidence="11" type="ORF">CRD36_11955</name>
</gene>
<dbReference type="PANTHER" id="PTHR47870:SF1">
    <property type="entry name" value="CYTOCHROME C-TYPE BIOGENESIS PROTEIN CCMH"/>
    <property type="match status" value="1"/>
</dbReference>
<keyword evidence="5" id="KW-0201">Cytochrome c-type biogenesis</keyword>
<evidence type="ECO:0000256" key="4">
    <source>
        <dbReference type="ARBA" id="ARBA00022729"/>
    </source>
</evidence>
<dbReference type="Gene3D" id="1.10.8.640">
    <property type="entry name" value="Cytochrome C biogenesis protein"/>
    <property type="match status" value="1"/>
</dbReference>
<accession>A0A2G4YQB1</accession>
<dbReference type="GO" id="GO:0017004">
    <property type="term" value="P:cytochrome complex assembly"/>
    <property type="evidence" value="ECO:0007669"/>
    <property type="project" value="UniProtKB-KW"/>
</dbReference>
<comment type="function">
    <text evidence="7">Required for the biogenesis of c-type cytochromes. Possible subunit of a heme lyase.</text>
</comment>
<evidence type="ECO:0000313" key="12">
    <source>
        <dbReference type="Proteomes" id="UP000229730"/>
    </source>
</evidence>
<keyword evidence="12" id="KW-1185">Reference proteome</keyword>
<evidence type="ECO:0000256" key="7">
    <source>
        <dbReference type="ARBA" id="ARBA00037230"/>
    </source>
</evidence>
<evidence type="ECO:0000256" key="1">
    <source>
        <dbReference type="ARBA" id="ARBA00010342"/>
    </source>
</evidence>
<dbReference type="Proteomes" id="UP000229730">
    <property type="component" value="Unassembled WGS sequence"/>
</dbReference>
<dbReference type="InterPro" id="IPR038297">
    <property type="entry name" value="CcmH/CycL/NrfF/Ccl2_sf"/>
</dbReference>
<comment type="subcellular location">
    <subcellularLocation>
        <location evidence="8">Membrane</location>
        <topology evidence="8">Single-pass membrane protein</topology>
        <orientation evidence="8">Periplasmic side</orientation>
    </subcellularLocation>
</comment>
<feature type="domain" description="CcmH/CycL/Ccl2/NrfF N-terminal" evidence="10">
    <location>
        <begin position="8"/>
        <end position="149"/>
    </location>
</feature>
<keyword evidence="9" id="KW-1133">Transmembrane helix</keyword>
<evidence type="ECO:0000256" key="6">
    <source>
        <dbReference type="ARBA" id="ARBA00023004"/>
    </source>
</evidence>
<evidence type="ECO:0000256" key="8">
    <source>
        <dbReference type="ARBA" id="ARBA00060491"/>
    </source>
</evidence>
<evidence type="ECO:0000256" key="2">
    <source>
        <dbReference type="ARBA" id="ARBA00022617"/>
    </source>
</evidence>
<keyword evidence="4 9" id="KW-0732">Signal</keyword>
<keyword evidence="9" id="KW-0472">Membrane</keyword>